<evidence type="ECO:0000313" key="8">
    <source>
        <dbReference type="Proteomes" id="UP000184268"/>
    </source>
</evidence>
<dbReference type="PANTHER" id="PTHR34605">
    <property type="entry name" value="PHAGE_INTEGRASE DOMAIN-CONTAINING PROTEIN"/>
    <property type="match status" value="1"/>
</dbReference>
<dbReference type="PROSITE" id="PS51900">
    <property type="entry name" value="CB"/>
    <property type="match status" value="1"/>
</dbReference>
<dbReference type="PROSITE" id="PS51898">
    <property type="entry name" value="TYR_RECOMBINASE"/>
    <property type="match status" value="1"/>
</dbReference>
<dbReference type="InterPro" id="IPR010998">
    <property type="entry name" value="Integrase_recombinase_N"/>
</dbReference>
<evidence type="ECO:0000313" key="7">
    <source>
        <dbReference type="EMBL" id="SHG88038.1"/>
    </source>
</evidence>
<evidence type="ECO:0000259" key="5">
    <source>
        <dbReference type="PROSITE" id="PS51898"/>
    </source>
</evidence>
<dbReference type="EMBL" id="FQXG01000001">
    <property type="protein sequence ID" value="SHG88038.1"/>
    <property type="molecule type" value="Genomic_DNA"/>
</dbReference>
<proteinExistence type="predicted"/>
<dbReference type="InterPro" id="IPR052925">
    <property type="entry name" value="Phage_Integrase-like_Recomb"/>
</dbReference>
<keyword evidence="8" id="KW-1185">Reference proteome</keyword>
<dbReference type="InterPro" id="IPR011010">
    <property type="entry name" value="DNA_brk_join_enz"/>
</dbReference>
<dbReference type="STRING" id="299255.SAMN02745129_1024"/>
<evidence type="ECO:0000256" key="4">
    <source>
        <dbReference type="PROSITE-ProRule" id="PRU01248"/>
    </source>
</evidence>
<dbReference type="GO" id="GO:0006310">
    <property type="term" value="P:DNA recombination"/>
    <property type="evidence" value="ECO:0007669"/>
    <property type="project" value="UniProtKB-KW"/>
</dbReference>
<dbReference type="InterPro" id="IPR013762">
    <property type="entry name" value="Integrase-like_cat_sf"/>
</dbReference>
<dbReference type="Gene3D" id="1.10.443.10">
    <property type="entry name" value="Intergrase catalytic core"/>
    <property type="match status" value="1"/>
</dbReference>
<name>A0A1M5NEU5_9GAMM</name>
<protein>
    <submittedName>
        <fullName evidence="7">Site-specific recombinase XerD</fullName>
    </submittedName>
</protein>
<evidence type="ECO:0000256" key="1">
    <source>
        <dbReference type="ARBA" id="ARBA00022908"/>
    </source>
</evidence>
<dbReference type="PANTHER" id="PTHR34605:SF4">
    <property type="entry name" value="DNA ADENINE METHYLTRANSFERASE"/>
    <property type="match status" value="1"/>
</dbReference>
<dbReference type="OrthoDB" id="5914130at2"/>
<dbReference type="InterPro" id="IPR044068">
    <property type="entry name" value="CB"/>
</dbReference>
<feature type="domain" description="Tyr recombinase" evidence="5">
    <location>
        <begin position="150"/>
        <end position="346"/>
    </location>
</feature>
<dbReference type="GO" id="GO:0015074">
    <property type="term" value="P:DNA integration"/>
    <property type="evidence" value="ECO:0007669"/>
    <property type="project" value="UniProtKB-KW"/>
</dbReference>
<dbReference type="RefSeq" id="WP_067654662.1">
    <property type="nucleotide sequence ID" value="NZ_FQXG01000001.1"/>
</dbReference>
<dbReference type="SUPFAM" id="SSF56349">
    <property type="entry name" value="DNA breaking-rejoining enzymes"/>
    <property type="match status" value="1"/>
</dbReference>
<dbReference type="InterPro" id="IPR002104">
    <property type="entry name" value="Integrase_catalytic"/>
</dbReference>
<dbReference type="Pfam" id="PF00589">
    <property type="entry name" value="Phage_integrase"/>
    <property type="match status" value="1"/>
</dbReference>
<dbReference type="AlphaFoldDB" id="A0A1M5NEU5"/>
<organism evidence="7 8">
    <name type="scientific">Ferrimonas marina</name>
    <dbReference type="NCBI Taxonomy" id="299255"/>
    <lineage>
        <taxon>Bacteria</taxon>
        <taxon>Pseudomonadati</taxon>
        <taxon>Pseudomonadota</taxon>
        <taxon>Gammaproteobacteria</taxon>
        <taxon>Alteromonadales</taxon>
        <taxon>Ferrimonadaceae</taxon>
        <taxon>Ferrimonas</taxon>
    </lineage>
</organism>
<reference evidence="7 8" key="1">
    <citation type="submission" date="2016-11" db="EMBL/GenBank/DDBJ databases">
        <authorList>
            <person name="Jaros S."/>
            <person name="Januszkiewicz K."/>
            <person name="Wedrychowicz H."/>
        </authorList>
    </citation>
    <scope>NUCLEOTIDE SEQUENCE [LARGE SCALE GENOMIC DNA]</scope>
    <source>
        <strain evidence="7 8">DSM 16917</strain>
    </source>
</reference>
<keyword evidence="2 4" id="KW-0238">DNA-binding</keyword>
<feature type="domain" description="Core-binding (CB)" evidence="6">
    <location>
        <begin position="20"/>
        <end position="124"/>
    </location>
</feature>
<dbReference type="GO" id="GO:0003677">
    <property type="term" value="F:DNA binding"/>
    <property type="evidence" value="ECO:0007669"/>
    <property type="project" value="UniProtKB-UniRule"/>
</dbReference>
<dbReference type="Gene3D" id="1.10.150.130">
    <property type="match status" value="1"/>
</dbReference>
<dbReference type="SUPFAM" id="SSF47823">
    <property type="entry name" value="lambda integrase-like, N-terminal domain"/>
    <property type="match status" value="1"/>
</dbReference>
<accession>A0A1M5NEU5</accession>
<keyword evidence="3" id="KW-0233">DNA recombination</keyword>
<evidence type="ECO:0000256" key="3">
    <source>
        <dbReference type="ARBA" id="ARBA00023172"/>
    </source>
</evidence>
<evidence type="ECO:0000256" key="2">
    <source>
        <dbReference type="ARBA" id="ARBA00023125"/>
    </source>
</evidence>
<gene>
    <name evidence="7" type="ORF">SAMN02745129_1024</name>
</gene>
<dbReference type="Proteomes" id="UP000184268">
    <property type="component" value="Unassembled WGS sequence"/>
</dbReference>
<evidence type="ECO:0000259" key="6">
    <source>
        <dbReference type="PROSITE" id="PS51900"/>
    </source>
</evidence>
<keyword evidence="1" id="KW-0229">DNA integration</keyword>
<sequence length="346" mass="38866">MSVELTLPTRSQLPTQFTAQVDKADLDRLSQFHRARFAEKTWQARQSDLRQYLIWCQAHGVELMHATAADVCLWLSHLASDNCLNRLRYQPTSNTSVLYAGKALAQRSIRRRLSSLKWFYDQKGQDNPVRSAMVEQQLAGIVRTLPSQARRAPGLLAPDLAELLDGIEETQFVDLRDKLILSLGFAGALRVSDLANLTVDSVQLHRRGLLLKFEQRKRKNQFSQLALLAGKDPRRCPKRLFEDYLQRLPNRNGPLLVRANRNGAPLTTALHPSSIARIIEKRGAAALSDLRFTGHSLRRGFIDSALGNGAPLSEVMKISGHQDPKTLMLYLNDIGDFADHPANGLY</sequence>